<gene>
    <name evidence="2" type="ORF">DGAL_LOCUS11409</name>
</gene>
<comment type="caution">
    <text evidence="2">The sequence shown here is derived from an EMBL/GenBank/DDBJ whole genome shotgun (WGS) entry which is preliminary data.</text>
</comment>
<dbReference type="OrthoDB" id="10456063at2759"/>
<dbReference type="EMBL" id="CAKKLH010000281">
    <property type="protein sequence ID" value="CAH0108043.1"/>
    <property type="molecule type" value="Genomic_DNA"/>
</dbReference>
<keyword evidence="3" id="KW-1185">Reference proteome</keyword>
<reference evidence="2" key="1">
    <citation type="submission" date="2021-11" db="EMBL/GenBank/DDBJ databases">
        <authorList>
            <person name="Schell T."/>
        </authorList>
    </citation>
    <scope>NUCLEOTIDE SEQUENCE</scope>
    <source>
        <strain evidence="2">M5</strain>
    </source>
</reference>
<feature type="signal peptide" evidence="1">
    <location>
        <begin position="1"/>
        <end position="19"/>
    </location>
</feature>
<dbReference type="AlphaFoldDB" id="A0A8J2WKF6"/>
<keyword evidence="1" id="KW-0732">Signal</keyword>
<accession>A0A8J2WKF6</accession>
<proteinExistence type="predicted"/>
<evidence type="ECO:0000256" key="1">
    <source>
        <dbReference type="SAM" id="SignalP"/>
    </source>
</evidence>
<protein>
    <submittedName>
        <fullName evidence="2">Uncharacterized protein</fullName>
    </submittedName>
</protein>
<evidence type="ECO:0000313" key="3">
    <source>
        <dbReference type="Proteomes" id="UP000789390"/>
    </source>
</evidence>
<feature type="chain" id="PRO_5035300129" evidence="1">
    <location>
        <begin position="20"/>
        <end position="111"/>
    </location>
</feature>
<evidence type="ECO:0000313" key="2">
    <source>
        <dbReference type="EMBL" id="CAH0108043.1"/>
    </source>
</evidence>
<organism evidence="2 3">
    <name type="scientific">Daphnia galeata</name>
    <dbReference type="NCBI Taxonomy" id="27404"/>
    <lineage>
        <taxon>Eukaryota</taxon>
        <taxon>Metazoa</taxon>
        <taxon>Ecdysozoa</taxon>
        <taxon>Arthropoda</taxon>
        <taxon>Crustacea</taxon>
        <taxon>Branchiopoda</taxon>
        <taxon>Diplostraca</taxon>
        <taxon>Cladocera</taxon>
        <taxon>Anomopoda</taxon>
        <taxon>Daphniidae</taxon>
        <taxon>Daphnia</taxon>
    </lineage>
</organism>
<sequence>MNKIISLLLVVATVGCVFGRPQFAGQNPFRPGGNFQFGANRPQGAFPGQTLFNAGNTAGFQPAGGQAIGTGTGIANPGPGGVGVALGVGGAVASPVGNFAIGEGQSFSIGK</sequence>
<dbReference type="PROSITE" id="PS51257">
    <property type="entry name" value="PROKAR_LIPOPROTEIN"/>
    <property type="match status" value="1"/>
</dbReference>
<name>A0A8J2WKF6_9CRUS</name>
<dbReference type="Proteomes" id="UP000789390">
    <property type="component" value="Unassembled WGS sequence"/>
</dbReference>